<proteinExistence type="predicted"/>
<evidence type="ECO:0000313" key="4">
    <source>
        <dbReference type="Proteomes" id="UP000001058"/>
    </source>
</evidence>
<keyword evidence="4" id="KW-1185">Reference proteome</keyword>
<dbReference type="InterPro" id="IPR001763">
    <property type="entry name" value="Rhodanese-like_dom"/>
</dbReference>
<dbReference type="RefSeq" id="XP_002949781.1">
    <property type="nucleotide sequence ID" value="XM_002949735.1"/>
</dbReference>
<evidence type="ECO:0000259" key="2">
    <source>
        <dbReference type="PROSITE" id="PS50206"/>
    </source>
</evidence>
<feature type="compositionally biased region" description="Pro residues" evidence="1">
    <location>
        <begin position="570"/>
        <end position="582"/>
    </location>
</feature>
<evidence type="ECO:0000313" key="3">
    <source>
        <dbReference type="EMBL" id="EFJ49333.1"/>
    </source>
</evidence>
<dbReference type="InParanoid" id="D8TTM4"/>
<dbReference type="InterPro" id="IPR005645">
    <property type="entry name" value="FSH-like_dom"/>
</dbReference>
<dbReference type="InterPro" id="IPR020936">
    <property type="entry name" value="TrhO"/>
</dbReference>
<feature type="compositionally biased region" description="Basic and acidic residues" evidence="1">
    <location>
        <begin position="992"/>
        <end position="1001"/>
    </location>
</feature>
<dbReference type="FunCoup" id="D8TTM4">
    <property type="interactions" value="1089"/>
</dbReference>
<feature type="compositionally biased region" description="Basic residues" evidence="1">
    <location>
        <begin position="1008"/>
        <end position="1017"/>
    </location>
</feature>
<name>D8TTM4_VOLCA</name>
<dbReference type="Pfam" id="PF17773">
    <property type="entry name" value="UPF0176_N"/>
    <property type="match status" value="1"/>
</dbReference>
<sequence>MSTRKGAGPHNRPQFTEEELLRRQIAIVQSFKGLLQNEASVAAQTVAAFSDLLDDCILDVAQEVHREARTGTLPAPYAGAAVGPAGSPSPGPSTGPPSTAAHPPPLPTKPGTKGPVDVFGQSHPPKATDIVSCRNCGRQLRQDTQPPEPQGILLYYKYVPLHGNDAEDVQRFYTELCGRLDLRGRIRVARDGVNVTVGGSMAALQAHITAVSEHPVLQGADIDFKLASSGGPRNEATRAETKMDRLVVRLCEELVTLGPLARHRADPRVSTAPHLTPDQFHKMLQRATTTTSSATSTAMRTVAEATAPAAAAEQRTAEAVAVAVAARPSPDRPSDSECELADVAGGCGTAAAVFRDSTAGGEDEQAKGGFAAVAAATAVDNTAASGGGGGGGDVAIENGGDGGGGGSAGGAGCGGVSGGGFGPNDGSGPLVLLDARNIYETRIGHFDAVCTTLLGFVQRVVDLPAWLDAHEDLLRNRTVLMYCTGGVRCERASAYLREKGPEFSRVFQLSGGIQRYLERFPDGGFFRGKNFFRCRLLVLVCDECTAAHSDQDHPRRHRQQQQQKDRRSASPPPSPQPQPAPPASRDGMTRGSVHPLLCELCTTATATAAGGGGSGSGLMDAQVAAVDGMQGGGSVGDIRGPAGTAVAAADSAAPSPSVPVEPAAAAAVSADGSISPFAPSSPGGETRALGSAAAAAATATGATAIAATAATTAAMADAAGGVGTAAPAASPAAAAAAGGGCCGGSSSSSSGSGSGPRRLRILCLHGFRQTGKQFQGRTCALRKKLRDLADFVFVDAPHTLPFFVKPGANVVAGGGGGGVDDANSTYHGGPDELLLDTGCGIKGNGSSSCGNVEALMRDDDGELEEEVAVNGRAVQLSQAFTRSSEGAVGAAPPPPPPPPPAAKRAWLLPPEQYGGGAATGNGDGWQEAPAYVDELQYTRQTEGWEESLAAVQAAVRHLGPFDGVFGFSQGASVAAVLCALQQLQQRRRQKRPCQEHNHPERPSPQQQHHNHHHHHHGNVTDAGAGPDGCDFGFRFAILASGFPSPLPLHRELMAAAGPLELPSLHVYGSAGASGACGGADRQISPRESESLSAMFSCAGGRRRCLCHQSGHLIPATKGHAATFRTFLAAQLLSVSPAPAPAPAPALPP</sequence>
<feature type="domain" description="Rhodanese" evidence="2">
    <location>
        <begin position="426"/>
        <end position="525"/>
    </location>
</feature>
<dbReference type="Gene3D" id="3.40.50.1820">
    <property type="entry name" value="alpha/beta hydrolase"/>
    <property type="match status" value="1"/>
</dbReference>
<dbReference type="AlphaFoldDB" id="D8TTM4"/>
<feature type="region of interest" description="Disordered" evidence="1">
    <location>
        <begin position="882"/>
        <end position="905"/>
    </location>
</feature>
<dbReference type="PANTHER" id="PTHR43268">
    <property type="entry name" value="THIOSULFATE SULFURTRANSFERASE/RHODANESE-LIKE DOMAIN-CONTAINING PROTEIN 2"/>
    <property type="match status" value="1"/>
</dbReference>
<dbReference type="OrthoDB" id="25002at2759"/>
<accession>D8TTM4</accession>
<feature type="compositionally biased region" description="Low complexity" evidence="1">
    <location>
        <begin position="74"/>
        <end position="86"/>
    </location>
</feature>
<dbReference type="eggNOG" id="KOG2551">
    <property type="taxonomic scope" value="Eukaryota"/>
</dbReference>
<dbReference type="InterPro" id="IPR029058">
    <property type="entry name" value="AB_hydrolase_fold"/>
</dbReference>
<dbReference type="SMART" id="SM00450">
    <property type="entry name" value="RHOD"/>
    <property type="match status" value="1"/>
</dbReference>
<evidence type="ECO:0000256" key="1">
    <source>
        <dbReference type="SAM" id="MobiDB-lite"/>
    </source>
</evidence>
<gene>
    <name evidence="3" type="ORF">VOLCADRAFT_120801</name>
</gene>
<reference evidence="3 4" key="1">
    <citation type="journal article" date="2010" name="Science">
        <title>Genomic analysis of organismal complexity in the multicellular green alga Volvox carteri.</title>
        <authorList>
            <person name="Prochnik S.E."/>
            <person name="Umen J."/>
            <person name="Nedelcu A.M."/>
            <person name="Hallmann A."/>
            <person name="Miller S.M."/>
            <person name="Nishii I."/>
            <person name="Ferris P."/>
            <person name="Kuo A."/>
            <person name="Mitros T."/>
            <person name="Fritz-Laylin L.K."/>
            <person name="Hellsten U."/>
            <person name="Chapman J."/>
            <person name="Simakov O."/>
            <person name="Rensing S.A."/>
            <person name="Terry A."/>
            <person name="Pangilinan J."/>
            <person name="Kapitonov V."/>
            <person name="Jurka J."/>
            <person name="Salamov A."/>
            <person name="Shapiro H."/>
            <person name="Schmutz J."/>
            <person name="Grimwood J."/>
            <person name="Lindquist E."/>
            <person name="Lucas S."/>
            <person name="Grigoriev I.V."/>
            <person name="Schmitt R."/>
            <person name="Kirk D."/>
            <person name="Rokhsar D.S."/>
        </authorList>
    </citation>
    <scope>NUCLEOTIDE SEQUENCE [LARGE SCALE GENOMIC DNA]</scope>
    <source>
        <strain evidence="4">f. Nagariensis / Eve</strain>
    </source>
</reference>
<feature type="region of interest" description="Disordered" evidence="1">
    <location>
        <begin position="988"/>
        <end position="1023"/>
    </location>
</feature>
<dbReference type="SUPFAM" id="SSF53474">
    <property type="entry name" value="alpha/beta-Hydrolases"/>
    <property type="match status" value="1"/>
</dbReference>
<dbReference type="SUPFAM" id="SSF52821">
    <property type="entry name" value="Rhodanese/Cell cycle control phosphatase"/>
    <property type="match status" value="1"/>
</dbReference>
<dbReference type="eggNOG" id="KOG2612">
    <property type="taxonomic scope" value="Eukaryota"/>
</dbReference>
<dbReference type="Gene3D" id="3.40.250.10">
    <property type="entry name" value="Rhodanese-like domain"/>
    <property type="match status" value="1"/>
</dbReference>
<dbReference type="InterPro" id="IPR040503">
    <property type="entry name" value="TRHO_N"/>
</dbReference>
<dbReference type="Gene3D" id="3.30.70.100">
    <property type="match status" value="1"/>
</dbReference>
<dbReference type="PANTHER" id="PTHR43268:SF6">
    <property type="entry name" value="THIOSULFATE SULFURTRANSFERASE_RHODANESE-LIKE DOMAIN-CONTAINING PROTEIN 2"/>
    <property type="match status" value="1"/>
</dbReference>
<dbReference type="PROSITE" id="PS50206">
    <property type="entry name" value="RHODANESE_3"/>
    <property type="match status" value="1"/>
</dbReference>
<protein>
    <recommendedName>
        <fullName evidence="2">Rhodanese domain-containing protein</fullName>
    </recommendedName>
</protein>
<organism evidence="4">
    <name type="scientific">Volvox carteri f. nagariensis</name>
    <dbReference type="NCBI Taxonomy" id="3068"/>
    <lineage>
        <taxon>Eukaryota</taxon>
        <taxon>Viridiplantae</taxon>
        <taxon>Chlorophyta</taxon>
        <taxon>core chlorophytes</taxon>
        <taxon>Chlorophyceae</taxon>
        <taxon>CS clade</taxon>
        <taxon>Chlamydomonadales</taxon>
        <taxon>Volvocaceae</taxon>
        <taxon>Volvox</taxon>
    </lineage>
</organism>
<dbReference type="KEGG" id="vcn:VOLCADRAFT_120801"/>
<dbReference type="Pfam" id="PF03959">
    <property type="entry name" value="FSH1"/>
    <property type="match status" value="2"/>
</dbReference>
<feature type="compositionally biased region" description="Pro residues" evidence="1">
    <location>
        <begin position="891"/>
        <end position="901"/>
    </location>
</feature>
<dbReference type="GeneID" id="9616447"/>
<dbReference type="Proteomes" id="UP000001058">
    <property type="component" value="Unassembled WGS sequence"/>
</dbReference>
<feature type="region of interest" description="Disordered" evidence="1">
    <location>
        <begin position="549"/>
        <end position="591"/>
    </location>
</feature>
<dbReference type="InterPro" id="IPR036873">
    <property type="entry name" value="Rhodanese-like_dom_sf"/>
</dbReference>
<dbReference type="EMBL" id="GL378336">
    <property type="protein sequence ID" value="EFJ49333.1"/>
    <property type="molecule type" value="Genomic_DNA"/>
</dbReference>
<feature type="region of interest" description="Disordered" evidence="1">
    <location>
        <begin position="71"/>
        <end position="125"/>
    </location>
</feature>